<evidence type="ECO:0000313" key="2">
    <source>
        <dbReference type="EMBL" id="MEA5140904.1"/>
    </source>
</evidence>
<dbReference type="EMBL" id="JAYFUM010000021">
    <property type="protein sequence ID" value="MEA5140904.1"/>
    <property type="molecule type" value="Genomic_DNA"/>
</dbReference>
<dbReference type="InterPro" id="IPR049492">
    <property type="entry name" value="BD-FAE-like_dom"/>
</dbReference>
<evidence type="ECO:0000259" key="1">
    <source>
        <dbReference type="Pfam" id="PF20434"/>
    </source>
</evidence>
<protein>
    <submittedName>
        <fullName evidence="2">Subtype B tannase</fullName>
    </submittedName>
</protein>
<dbReference type="Gene3D" id="3.40.50.1820">
    <property type="entry name" value="alpha/beta hydrolase"/>
    <property type="match status" value="1"/>
</dbReference>
<dbReference type="InterPro" id="IPR029058">
    <property type="entry name" value="AB_hydrolase_fold"/>
</dbReference>
<name>A0ABU5QF02_9BACT</name>
<dbReference type="Pfam" id="PF20434">
    <property type="entry name" value="BD-FAE"/>
    <property type="match status" value="1"/>
</dbReference>
<feature type="domain" description="BD-FAE-like" evidence="1">
    <location>
        <begin position="144"/>
        <end position="264"/>
    </location>
</feature>
<dbReference type="RefSeq" id="WP_323298061.1">
    <property type="nucleotide sequence ID" value="NZ_JAYFUM010000021.1"/>
</dbReference>
<sequence>MKSNLKSFCIILSLALCSFTSPKPDLSFQAQKYVSQTLTFEGKTFIVRAYENIIYVENPVDTLYQKMNIYIPEEYFTGKKVNAYTAATAPIFFPNKVGGYMPAQPATLKETPMGMGGNRPPMNGMPPMGDRRPEGMPAMPQAKPSTVVAALAKGYVVASAGARGRTLKGSNGEYTGKAPAGIVDLKAAVRYLKFNDKLMPGDANKIISNGTSAGGAMSTLIGATGNNPDYEPYLKALGAANATDDIFAVSAYCPITNLDHADMAYEWQFNGINTYKKGWPAPAKSSDAPSVLNDEQIKASAQLKTLFPAYVNSLNLKDTKGKTLTLDAEGNGSFKDLVINYVIASAQKVLNEGKDMSGYSFLKITDNKVTALDFGAYLNYLERMKTPPAFDALDLSTGENMLFGSATIDKQHFTEFAQKNSSIEASSVDELLVKMMNPMYYLGQKNTTNAKHWRIRHGSKDKDTSLAISVILTTALQNNSIDANLEFPWDKPHSGDYDLNELFAWIDGLCK</sequence>
<dbReference type="NCBIfam" id="NF041556">
    <property type="entry name" value="tannase_B"/>
    <property type="match status" value="1"/>
</dbReference>
<proteinExistence type="predicted"/>
<dbReference type="SUPFAM" id="SSF53474">
    <property type="entry name" value="alpha/beta-Hydrolases"/>
    <property type="match status" value="1"/>
</dbReference>
<comment type="caution">
    <text evidence="2">The sequence shown here is derived from an EMBL/GenBank/DDBJ whole genome shotgun (WGS) entry which is preliminary data.</text>
</comment>
<keyword evidence="3" id="KW-1185">Reference proteome</keyword>
<dbReference type="InterPro" id="IPR048124">
    <property type="entry name" value="Tannase_B"/>
</dbReference>
<accession>A0ABU5QF02</accession>
<organism evidence="2 3">
    <name type="scientific">Arcicella rigui</name>
    <dbReference type="NCBI Taxonomy" id="797020"/>
    <lineage>
        <taxon>Bacteria</taxon>
        <taxon>Pseudomonadati</taxon>
        <taxon>Bacteroidota</taxon>
        <taxon>Cytophagia</taxon>
        <taxon>Cytophagales</taxon>
        <taxon>Flectobacillaceae</taxon>
        <taxon>Arcicella</taxon>
    </lineage>
</organism>
<dbReference type="Proteomes" id="UP001302949">
    <property type="component" value="Unassembled WGS sequence"/>
</dbReference>
<reference evidence="2 3" key="1">
    <citation type="submission" date="2023-12" db="EMBL/GenBank/DDBJ databases">
        <title>Novel species of the genus Arcicella isolated from rivers.</title>
        <authorList>
            <person name="Lu H."/>
        </authorList>
    </citation>
    <scope>NUCLEOTIDE SEQUENCE [LARGE SCALE GENOMIC DNA]</scope>
    <source>
        <strain evidence="2 3">KCTC 23307</strain>
    </source>
</reference>
<gene>
    <name evidence="2" type="ORF">VB248_17265</name>
</gene>
<evidence type="ECO:0000313" key="3">
    <source>
        <dbReference type="Proteomes" id="UP001302949"/>
    </source>
</evidence>